<dbReference type="GO" id="GO:0004853">
    <property type="term" value="F:uroporphyrinogen decarboxylase activity"/>
    <property type="evidence" value="ECO:0007669"/>
    <property type="project" value="InterPro"/>
</dbReference>
<dbReference type="GO" id="GO:0006779">
    <property type="term" value="P:porphyrin-containing compound biosynthetic process"/>
    <property type="evidence" value="ECO:0007669"/>
    <property type="project" value="InterPro"/>
</dbReference>
<name>A0A1M6MZY3_MALRU</name>
<feature type="domain" description="DUF1638" evidence="2">
    <location>
        <begin position="375"/>
        <end position="520"/>
    </location>
</feature>
<dbReference type="PANTHER" id="PTHR47099">
    <property type="entry name" value="METHYLCOBAMIDE:COM METHYLTRANSFERASE MTBA"/>
    <property type="match status" value="1"/>
</dbReference>
<accession>A0A1M6MZY3</accession>
<proteinExistence type="predicted"/>
<evidence type="ECO:0000313" key="4">
    <source>
        <dbReference type="Proteomes" id="UP000184171"/>
    </source>
</evidence>
<evidence type="ECO:0000259" key="2">
    <source>
        <dbReference type="Pfam" id="PF07796"/>
    </source>
</evidence>
<dbReference type="STRING" id="1122189.SAMN02745165_03455"/>
<dbReference type="RefSeq" id="WP_084092267.1">
    <property type="nucleotide sequence ID" value="NZ_FQZT01000023.1"/>
</dbReference>
<dbReference type="PANTHER" id="PTHR47099:SF1">
    <property type="entry name" value="METHYLCOBAMIDE:COM METHYLTRANSFERASE MTBA"/>
    <property type="match status" value="1"/>
</dbReference>
<dbReference type="InterPro" id="IPR000257">
    <property type="entry name" value="Uroporphyrinogen_deCOase"/>
</dbReference>
<dbReference type="Proteomes" id="UP000184171">
    <property type="component" value="Unassembled WGS sequence"/>
</dbReference>
<reference evidence="3 4" key="1">
    <citation type="submission" date="2016-11" db="EMBL/GenBank/DDBJ databases">
        <authorList>
            <person name="Jaros S."/>
            <person name="Januszkiewicz K."/>
            <person name="Wedrychowicz H."/>
        </authorList>
    </citation>
    <scope>NUCLEOTIDE SEQUENCE [LARGE SCALE GENOMIC DNA]</scope>
    <source>
        <strain evidence="3 4">DSM 5091</strain>
    </source>
</reference>
<dbReference type="InterPro" id="IPR052024">
    <property type="entry name" value="Methanogen_methyltrans"/>
</dbReference>
<protein>
    <submittedName>
        <fullName evidence="3">Uroporphyrinogen-III decarboxylase</fullName>
    </submittedName>
</protein>
<dbReference type="Gene3D" id="3.20.20.210">
    <property type="match status" value="1"/>
</dbReference>
<dbReference type="SUPFAM" id="SSF51726">
    <property type="entry name" value="UROD/MetE-like"/>
    <property type="match status" value="1"/>
</dbReference>
<dbReference type="EMBL" id="FQZT01000023">
    <property type="protein sequence ID" value="SHJ88936.1"/>
    <property type="molecule type" value="Genomic_DNA"/>
</dbReference>
<feature type="domain" description="Uroporphyrinogen decarboxylase (URO-D)" evidence="1">
    <location>
        <begin position="5"/>
        <end position="334"/>
    </location>
</feature>
<dbReference type="Pfam" id="PF07796">
    <property type="entry name" value="DUF1638"/>
    <property type="match status" value="1"/>
</dbReference>
<dbReference type="InterPro" id="IPR012437">
    <property type="entry name" value="DUF1638"/>
</dbReference>
<evidence type="ECO:0000259" key="1">
    <source>
        <dbReference type="Pfam" id="PF01208"/>
    </source>
</evidence>
<sequence>MNSWERVFASVAGKPVDRRAVVPLLSLYGAKLTNCPLEKYYTDSNAYIAGQQAVYDNFEPDVLFGPFCFAKEGLPFGTTVKYFENQPPNMSRAAFRDCRKISEFTVAELLQHPVVQYQENAVDGLVKKFSNEVPIAPIMLGPLDLPAIIVGVENWLQGLLFNEEDARAALDVSVPYFVARCNRMFALGAPMIIISGLFVNPKILTYGLAESIAIPVMQDAFSQLQGPVIFHSGGAAILPFLDLFSNLPNVAGFVLNPGEDPLLARGKIASGQLLDGNLDGPNFHRMTADGVYRQALELLHHCRGETRFTLGTSGADIRPETPIENIQALKKAAEAEHVEEKVKKGEILGISCGVFSDELHHLQETGAIDFPIVYLDSMLHMRPKKLEEGLNKTIQQQLQRYDKIILLYGDCHARMFQAEQPGRVLRLQGSNCIEIILGKERYREIRQKGSFVLLHEWTLRWHRVFTKELGLDEKTARQFMPEHHSELLYLDNGCQPIPEKELQECSDFCGLPWRVETLDFNPLLREISATLETLQEAG</sequence>
<dbReference type="InterPro" id="IPR038071">
    <property type="entry name" value="UROD/MetE-like_sf"/>
</dbReference>
<keyword evidence="4" id="KW-1185">Reference proteome</keyword>
<gene>
    <name evidence="3" type="ORF">SAMN02745165_03455</name>
</gene>
<dbReference type="OrthoDB" id="5570734at2"/>
<dbReference type="AlphaFoldDB" id="A0A1M6MZY3"/>
<dbReference type="Pfam" id="PF01208">
    <property type="entry name" value="URO-D"/>
    <property type="match status" value="1"/>
</dbReference>
<organism evidence="3 4">
    <name type="scientific">Malonomonas rubra DSM 5091</name>
    <dbReference type="NCBI Taxonomy" id="1122189"/>
    <lineage>
        <taxon>Bacteria</taxon>
        <taxon>Pseudomonadati</taxon>
        <taxon>Thermodesulfobacteriota</taxon>
        <taxon>Desulfuromonadia</taxon>
        <taxon>Desulfuromonadales</taxon>
        <taxon>Geopsychrobacteraceae</taxon>
        <taxon>Malonomonas</taxon>
    </lineage>
</organism>
<evidence type="ECO:0000313" key="3">
    <source>
        <dbReference type="EMBL" id="SHJ88936.1"/>
    </source>
</evidence>